<dbReference type="InterPro" id="IPR013517">
    <property type="entry name" value="FG-GAP"/>
</dbReference>
<reference evidence="3 4" key="1">
    <citation type="submission" date="2019-05" db="EMBL/GenBank/DDBJ databases">
        <title>The Complete Genome Sequence of the n-alkane-degrading Desulfoglaeba alkanexedens ALDC reveals multiple alkylsuccinate synthase gene clusters.</title>
        <authorList>
            <person name="Callaghan A.V."/>
            <person name="Davidova I.A."/>
            <person name="Duncan K.E."/>
            <person name="Morris B."/>
            <person name="McInerney M.J."/>
        </authorList>
    </citation>
    <scope>NUCLEOTIDE SEQUENCE [LARGE SCALE GENOMIC DNA]</scope>
    <source>
        <strain evidence="3 4">ALDC</strain>
    </source>
</reference>
<evidence type="ECO:0000256" key="1">
    <source>
        <dbReference type="ARBA" id="ARBA00022729"/>
    </source>
</evidence>
<dbReference type="KEGG" id="dax:FDQ92_03300"/>
<dbReference type="Gene3D" id="3.40.50.10610">
    <property type="entry name" value="ABC-type transport auxiliary lipoprotein component"/>
    <property type="match status" value="1"/>
</dbReference>
<evidence type="ECO:0008006" key="5">
    <source>
        <dbReference type="Google" id="ProtNLM"/>
    </source>
</evidence>
<keyword evidence="4" id="KW-1185">Reference proteome</keyword>
<dbReference type="PANTHER" id="PTHR46580">
    <property type="entry name" value="SENSOR KINASE-RELATED"/>
    <property type="match status" value="1"/>
</dbReference>
<evidence type="ECO:0000313" key="4">
    <source>
        <dbReference type="Proteomes" id="UP000298602"/>
    </source>
</evidence>
<evidence type="ECO:0000256" key="2">
    <source>
        <dbReference type="SAM" id="SignalP"/>
    </source>
</evidence>
<gene>
    <name evidence="3" type="ORF">FDQ92_03300</name>
</gene>
<dbReference type="OrthoDB" id="5422153at2"/>
<dbReference type="AlphaFoldDB" id="A0A4P8L2V5"/>
<organism evidence="3 4">
    <name type="scientific">Desulfoglaeba alkanexedens ALDC</name>
    <dbReference type="NCBI Taxonomy" id="980445"/>
    <lineage>
        <taxon>Bacteria</taxon>
        <taxon>Pseudomonadati</taxon>
        <taxon>Thermodesulfobacteriota</taxon>
        <taxon>Syntrophobacteria</taxon>
        <taxon>Syntrophobacterales</taxon>
        <taxon>Syntrophobacteraceae</taxon>
        <taxon>Desulfoglaeba</taxon>
    </lineage>
</organism>
<sequence>MRNNHGFIPFLFLAMLVLFGSFRQAPHVQAAEPEDPVRVAILPFSMHTPPDLSYLQDGIWEMLASRLAWEGKVQVVPKSQIQNTLGSLSGDLSQDAALNIGRSLEADYVLFGSVTALGQAVSLDAKMAGTEPGAEPLSFHTQSGTLDQLIPAVSNFAQDINRKLFGRAPAAVAAATVDTSPSNVNPESLIPDMMLQGASISYLNPNFVEVNPDEALTGQGLWRSQTFKETIISIDVGDLDGDGSQELVTASPDRLAVYRRVAQGLQLVLEHRADKMERFVWVSTVDLDGDGRDEVVLTNMRTVNSPQASSEKVSGRQHTEEFPASKVFSLQGTALKTLADRQPFYLNAVHIPKRGKILLGQKPGPNTELFDPEIYHIQLRGSELVPIAPFHLPQHCNVFNFVVADINGDGSDETAFISSDNRLVLLDSAGSPIWRSRQRFGATTNVLAGKVTDLRYNQIDYFYVPTRILVTDLNRDAIPELVVNRSPDYSAFLPQGFKYFEAGEIVSYSWDQLGMVENWKTREMQGMLTSLALGDLNDDGTPELIASLVTGQDLTKLWESKSTIFSYDLNVKRAEKTAQKP</sequence>
<dbReference type="InterPro" id="IPR028994">
    <property type="entry name" value="Integrin_alpha_N"/>
</dbReference>
<dbReference type="EMBL" id="CP040098">
    <property type="protein sequence ID" value="QCQ21295.1"/>
    <property type="molecule type" value="Genomic_DNA"/>
</dbReference>
<dbReference type="SUPFAM" id="SSF69318">
    <property type="entry name" value="Integrin alpha N-terminal domain"/>
    <property type="match status" value="1"/>
</dbReference>
<evidence type="ECO:0000313" key="3">
    <source>
        <dbReference type="EMBL" id="QCQ21295.1"/>
    </source>
</evidence>
<feature type="chain" id="PRO_5020360339" description="VCBS repeat-containing protein" evidence="2">
    <location>
        <begin position="31"/>
        <end position="581"/>
    </location>
</feature>
<name>A0A4P8L2V5_9BACT</name>
<protein>
    <recommendedName>
        <fullName evidence="5">VCBS repeat-containing protein</fullName>
    </recommendedName>
</protein>
<dbReference type="Proteomes" id="UP000298602">
    <property type="component" value="Chromosome"/>
</dbReference>
<accession>A0A4P8L2V5</accession>
<proteinExistence type="predicted"/>
<dbReference type="Pfam" id="PF13517">
    <property type="entry name" value="FG-GAP_3"/>
    <property type="match status" value="1"/>
</dbReference>
<feature type="signal peptide" evidence="2">
    <location>
        <begin position="1"/>
        <end position="30"/>
    </location>
</feature>
<reference evidence="3 4" key="2">
    <citation type="submission" date="2019-05" db="EMBL/GenBank/DDBJ databases">
        <authorList>
            <person name="Suflita J.M."/>
            <person name="Marks C.R."/>
        </authorList>
    </citation>
    <scope>NUCLEOTIDE SEQUENCE [LARGE SCALE GENOMIC DNA]</scope>
    <source>
        <strain evidence="3 4">ALDC</strain>
    </source>
</reference>
<keyword evidence="1 2" id="KW-0732">Signal</keyword>
<dbReference type="RefSeq" id="WP_137423264.1">
    <property type="nucleotide sequence ID" value="NZ_CP040098.1"/>
</dbReference>